<proteinExistence type="predicted"/>
<reference evidence="1" key="1">
    <citation type="journal article" date="2021" name="PeerJ">
        <title>Extensive microbial diversity within the chicken gut microbiome revealed by metagenomics and culture.</title>
        <authorList>
            <person name="Gilroy R."/>
            <person name="Ravi A."/>
            <person name="Getino M."/>
            <person name="Pursley I."/>
            <person name="Horton D.L."/>
            <person name="Alikhan N.F."/>
            <person name="Baker D."/>
            <person name="Gharbi K."/>
            <person name="Hall N."/>
            <person name="Watson M."/>
            <person name="Adriaenssens E.M."/>
            <person name="Foster-Nyarko E."/>
            <person name="Jarju S."/>
            <person name="Secka A."/>
            <person name="Antonio M."/>
            <person name="Oren A."/>
            <person name="Chaudhuri R.R."/>
            <person name="La Ragione R."/>
            <person name="Hildebrand F."/>
            <person name="Pallen M.J."/>
        </authorList>
    </citation>
    <scope>NUCLEOTIDE SEQUENCE</scope>
    <source>
        <strain evidence="1">ChiHecec2B26-446</strain>
    </source>
</reference>
<sequence>MLSFSQILDAYASQFDFSAKPPLYIADLLEKDLQALDYDRGWNAIVEDFRRVEGYLGTVMGEESHNVRNDSSARCC</sequence>
<gene>
    <name evidence="1" type="ORF">H9894_00565</name>
</gene>
<accession>A0A9D1PUA4</accession>
<name>A0A9D1PUA4_9BACT</name>
<evidence type="ECO:0000313" key="2">
    <source>
        <dbReference type="Proteomes" id="UP000886752"/>
    </source>
</evidence>
<evidence type="ECO:0000313" key="1">
    <source>
        <dbReference type="EMBL" id="HIV99678.1"/>
    </source>
</evidence>
<comment type="caution">
    <text evidence="1">The sequence shown here is derived from an EMBL/GenBank/DDBJ whole genome shotgun (WGS) entry which is preliminary data.</text>
</comment>
<organism evidence="1 2">
    <name type="scientific">Candidatus Desulfovibrio intestinipullorum</name>
    <dbReference type="NCBI Taxonomy" id="2838536"/>
    <lineage>
        <taxon>Bacteria</taxon>
        <taxon>Pseudomonadati</taxon>
        <taxon>Thermodesulfobacteriota</taxon>
        <taxon>Desulfovibrionia</taxon>
        <taxon>Desulfovibrionales</taxon>
        <taxon>Desulfovibrionaceae</taxon>
        <taxon>Desulfovibrio</taxon>
    </lineage>
</organism>
<dbReference type="EMBL" id="DXHV01000008">
    <property type="protein sequence ID" value="HIV99678.1"/>
    <property type="molecule type" value="Genomic_DNA"/>
</dbReference>
<reference evidence="1" key="2">
    <citation type="submission" date="2021-04" db="EMBL/GenBank/DDBJ databases">
        <authorList>
            <person name="Gilroy R."/>
        </authorList>
    </citation>
    <scope>NUCLEOTIDE SEQUENCE</scope>
    <source>
        <strain evidence="1">ChiHecec2B26-446</strain>
    </source>
</reference>
<dbReference type="Proteomes" id="UP000886752">
    <property type="component" value="Unassembled WGS sequence"/>
</dbReference>
<protein>
    <submittedName>
        <fullName evidence="1">Uncharacterized protein</fullName>
    </submittedName>
</protein>
<dbReference type="AlphaFoldDB" id="A0A9D1PUA4"/>